<evidence type="ECO:0000256" key="1">
    <source>
        <dbReference type="ARBA" id="ARBA00023125"/>
    </source>
</evidence>
<dbReference type="InterPro" id="IPR036271">
    <property type="entry name" value="Tet_transcr_reg_TetR-rel_C_sf"/>
</dbReference>
<dbReference type="AlphaFoldDB" id="A0A4V0YH90"/>
<feature type="compositionally biased region" description="Polar residues" evidence="3">
    <location>
        <begin position="1"/>
        <end position="19"/>
    </location>
</feature>
<dbReference type="PANTHER" id="PTHR30055:SF146">
    <property type="entry name" value="HTH-TYPE TRANSCRIPTIONAL DUAL REGULATOR CECR"/>
    <property type="match status" value="1"/>
</dbReference>
<dbReference type="InterPro" id="IPR041673">
    <property type="entry name" value="TetR_C_23"/>
</dbReference>
<proteinExistence type="predicted"/>
<dbReference type="InterPro" id="IPR050109">
    <property type="entry name" value="HTH-type_TetR-like_transc_reg"/>
</dbReference>
<dbReference type="Pfam" id="PF17931">
    <property type="entry name" value="TetR_C_23"/>
    <property type="match status" value="1"/>
</dbReference>
<name>A0A4V0YH90_9MICO</name>
<accession>A0A4V0YH90</accession>
<dbReference type="PANTHER" id="PTHR30055">
    <property type="entry name" value="HTH-TYPE TRANSCRIPTIONAL REGULATOR RUTR"/>
    <property type="match status" value="1"/>
</dbReference>
<organism evidence="5 6">
    <name type="scientific">Agromyces protaetiae</name>
    <dbReference type="NCBI Taxonomy" id="2509455"/>
    <lineage>
        <taxon>Bacteria</taxon>
        <taxon>Bacillati</taxon>
        <taxon>Actinomycetota</taxon>
        <taxon>Actinomycetes</taxon>
        <taxon>Micrococcales</taxon>
        <taxon>Microbacteriaceae</taxon>
        <taxon>Agromyces</taxon>
    </lineage>
</organism>
<dbReference type="GO" id="GO:0000976">
    <property type="term" value="F:transcription cis-regulatory region binding"/>
    <property type="evidence" value="ECO:0007669"/>
    <property type="project" value="TreeGrafter"/>
</dbReference>
<keyword evidence="6" id="KW-1185">Reference proteome</keyword>
<dbReference type="OrthoDB" id="116659at2"/>
<dbReference type="RefSeq" id="WP_129191431.1">
    <property type="nucleotide sequence ID" value="NZ_CP035491.1"/>
</dbReference>
<evidence type="ECO:0000256" key="3">
    <source>
        <dbReference type="SAM" id="MobiDB-lite"/>
    </source>
</evidence>
<dbReference type="Pfam" id="PF00440">
    <property type="entry name" value="TetR_N"/>
    <property type="match status" value="1"/>
</dbReference>
<dbReference type="SUPFAM" id="SSF46689">
    <property type="entry name" value="Homeodomain-like"/>
    <property type="match status" value="1"/>
</dbReference>
<evidence type="ECO:0000313" key="6">
    <source>
        <dbReference type="Proteomes" id="UP000291259"/>
    </source>
</evidence>
<evidence type="ECO:0000313" key="5">
    <source>
        <dbReference type="EMBL" id="QAY73881.1"/>
    </source>
</evidence>
<dbReference type="KEGG" id="agf:ET445_11525"/>
<dbReference type="PRINTS" id="PR00455">
    <property type="entry name" value="HTHTETR"/>
</dbReference>
<gene>
    <name evidence="5" type="ORF">ET445_11525</name>
</gene>
<evidence type="ECO:0000256" key="2">
    <source>
        <dbReference type="PROSITE-ProRule" id="PRU00335"/>
    </source>
</evidence>
<reference evidence="5 6" key="1">
    <citation type="submission" date="2019-01" db="EMBL/GenBank/DDBJ databases">
        <title>Genome sequencing of strain FW100M-8.</title>
        <authorList>
            <person name="Heo J."/>
            <person name="Kim S.-J."/>
            <person name="Kim J.-S."/>
            <person name="Hong S.-B."/>
            <person name="Kwon S.-W."/>
        </authorList>
    </citation>
    <scope>NUCLEOTIDE SEQUENCE [LARGE SCALE GENOMIC DNA]</scope>
    <source>
        <strain evidence="5 6">FW100M-8</strain>
    </source>
</reference>
<feature type="region of interest" description="Disordered" evidence="3">
    <location>
        <begin position="1"/>
        <end position="21"/>
    </location>
</feature>
<dbReference type="SUPFAM" id="SSF48498">
    <property type="entry name" value="Tetracyclin repressor-like, C-terminal domain"/>
    <property type="match status" value="1"/>
</dbReference>
<dbReference type="InterPro" id="IPR009057">
    <property type="entry name" value="Homeodomain-like_sf"/>
</dbReference>
<evidence type="ECO:0000259" key="4">
    <source>
        <dbReference type="PROSITE" id="PS50977"/>
    </source>
</evidence>
<keyword evidence="1 2" id="KW-0238">DNA-binding</keyword>
<feature type="domain" description="HTH tetR-type" evidence="4">
    <location>
        <begin position="22"/>
        <end position="82"/>
    </location>
</feature>
<dbReference type="InterPro" id="IPR001647">
    <property type="entry name" value="HTH_TetR"/>
</dbReference>
<dbReference type="Proteomes" id="UP000291259">
    <property type="component" value="Chromosome"/>
</dbReference>
<dbReference type="Gene3D" id="1.10.357.10">
    <property type="entry name" value="Tetracycline Repressor, domain 2"/>
    <property type="match status" value="1"/>
</dbReference>
<dbReference type="EMBL" id="CP035491">
    <property type="protein sequence ID" value="QAY73881.1"/>
    <property type="molecule type" value="Genomic_DNA"/>
</dbReference>
<dbReference type="PROSITE" id="PS50977">
    <property type="entry name" value="HTH_TETR_2"/>
    <property type="match status" value="1"/>
</dbReference>
<dbReference type="GO" id="GO:0003700">
    <property type="term" value="F:DNA-binding transcription factor activity"/>
    <property type="evidence" value="ECO:0007669"/>
    <property type="project" value="TreeGrafter"/>
</dbReference>
<protein>
    <submittedName>
        <fullName evidence="5">TetR/AcrR family transcriptional regulator</fullName>
    </submittedName>
</protein>
<sequence>MFSSADVSEQPDVSSTPSTKSERTRALVRDIALRSFRERGYDATTIRLVATEAGMSVGATHYHFPSKHHLVQELYLDVQAAHRAAAEPLLEASDDLIERLGIVYRTGLDGLAPYHPFAPEFLSAAVSPRSPINPLSTESAPALAIVRGLFADAITGARTRLPVELEERLPDALTLAHLLLALFWVYDRSPGQVRSRRLVDRGLGLLKGALPLVRTPLLRKPVRDLLDLVAEVRA</sequence>
<feature type="DNA-binding region" description="H-T-H motif" evidence="2">
    <location>
        <begin position="45"/>
        <end position="64"/>
    </location>
</feature>